<sequence length="39" mass="4529">MAPCFRYRLQQGEIQDPDVTLCYKIGFNWQSSDTGLVFT</sequence>
<dbReference type="AlphaFoldDB" id="A0A2D1QLT1"/>
<name>A0A2D1QLT1_AERSA</name>
<accession>A0A2D1QLT1</accession>
<proteinExistence type="predicted"/>
<organism evidence="1 2">
    <name type="scientific">Aeromonas salmonicida subsp. pectinolytica 34mel</name>
    <dbReference type="NCBI Taxonomy" id="1324960"/>
    <lineage>
        <taxon>Bacteria</taxon>
        <taxon>Pseudomonadati</taxon>
        <taxon>Pseudomonadota</taxon>
        <taxon>Gammaproteobacteria</taxon>
        <taxon>Aeromonadales</taxon>
        <taxon>Aeromonadaceae</taxon>
        <taxon>Aeromonas</taxon>
    </lineage>
</organism>
<evidence type="ECO:0000313" key="2">
    <source>
        <dbReference type="Proteomes" id="UP000222916"/>
    </source>
</evidence>
<dbReference type="Proteomes" id="UP000222916">
    <property type="component" value="Chromosome"/>
</dbReference>
<dbReference type="EMBL" id="CP022426">
    <property type="protein sequence ID" value="ATP11222.1"/>
    <property type="molecule type" value="Genomic_DNA"/>
</dbReference>
<gene>
    <name evidence="1" type="ORF">Asalp_41490</name>
</gene>
<reference evidence="2" key="1">
    <citation type="journal article" date="2018" name="BMC Genomics">
        <title>The complete and fully assembled genome sequence of Aeromonas salmonicida subsp. pectinolytica and its comparative analysis with other Aeromonas species: investigation of the mobilome in environmental and pathogenic strains.</title>
        <authorList>
            <person name="Pfeiffer F."/>
            <person name="Zamora-Lagos M.A."/>
            <person name="Blettinger M."/>
            <person name="Yeroslaviz A."/>
            <person name="Dahl A."/>
            <person name="Gruber S."/>
            <person name="Habermann B.H."/>
        </authorList>
    </citation>
    <scope>NUCLEOTIDE SEQUENCE [LARGE SCALE GENOMIC DNA]</scope>
    <source>
        <strain evidence="2">34mel</strain>
    </source>
</reference>
<protein>
    <submittedName>
        <fullName evidence="1">Uncharacterized protein</fullName>
    </submittedName>
</protein>
<evidence type="ECO:0000313" key="1">
    <source>
        <dbReference type="EMBL" id="ATP11222.1"/>
    </source>
</evidence>